<evidence type="ECO:0000313" key="14">
    <source>
        <dbReference type="EMBL" id="QKN24216.1"/>
    </source>
</evidence>
<dbReference type="Gene3D" id="3.40.190.10">
    <property type="entry name" value="Periplasmic binding protein-like II"/>
    <property type="match status" value="2"/>
</dbReference>
<dbReference type="Pfam" id="PF12849">
    <property type="entry name" value="PBP_like_2"/>
    <property type="match status" value="1"/>
</dbReference>
<evidence type="ECO:0000256" key="10">
    <source>
        <dbReference type="ARBA" id="ARBA00023139"/>
    </source>
</evidence>
<comment type="function">
    <text evidence="12">Involved in the system for phosphate transport across the cytoplasmic membrane.</text>
</comment>
<reference evidence="15" key="3">
    <citation type="journal article" date="2022" name="Int. J. Syst. Evol. Microbiol.">
        <title>Caproicibacterium lactatifermentans sp. nov., isolated from pit clay used for the production of Chinese strong aroma-type liquor.</title>
        <authorList>
            <person name="Wang H."/>
            <person name="Gu Y."/>
            <person name="Zhao D."/>
            <person name="Qiao Z."/>
            <person name="Zheng J."/>
            <person name="Gao J."/>
            <person name="Ren C."/>
            <person name="Xu Y."/>
        </authorList>
    </citation>
    <scope>NUCLEOTIDE SEQUENCE</scope>
    <source>
        <strain evidence="15">JNU-WLY1368</strain>
    </source>
</reference>
<protein>
    <recommendedName>
        <fullName evidence="12">Phosphate-binding protein</fullName>
    </recommendedName>
</protein>
<keyword evidence="9" id="KW-0472">Membrane</keyword>
<dbReference type="EMBL" id="CP046161">
    <property type="protein sequence ID" value="QKO30715.1"/>
    <property type="molecule type" value="Genomic_DNA"/>
</dbReference>
<keyword evidence="5 12" id="KW-0813">Transport</keyword>
<keyword evidence="10 12" id="KW-0564">Palmitate</keyword>
<accession>A0A859DRB2</accession>
<comment type="function">
    <text evidence="1">Part of the ABC transporter complex PstSACB involved in phosphate import.</text>
</comment>
<feature type="chain" id="PRO_5041747084" description="Phosphate-binding protein" evidence="12">
    <location>
        <begin position="26"/>
        <end position="309"/>
    </location>
</feature>
<keyword evidence="6 12" id="KW-1003">Cell membrane</keyword>
<evidence type="ECO:0000256" key="6">
    <source>
        <dbReference type="ARBA" id="ARBA00022475"/>
    </source>
</evidence>
<sequence length="309" mass="32120">MKKKVGSVLTGAMCMAVFFAGCQSAAPYSGTGSGTGAVSGTVIGSGSSALLPLAQNAAKAFKAKNPNVSVTLNAGGSGTGLKQVADGSVDIGNSDVAAAAKLSSDRASVLVDHKVCVVSMATIVNKDVGDKVKNLTKEQLIDIFTAKTKNWKEVGGPDEPIVLMTRPKTSGTRALFAKYALGGKEEASNAALETDNSGILLKSIEENKGAVGYVALSYLVGNNKDRVSTISIDGTAPTLENTYNGKYPVWGYEHMYTKGEAKGAVKAYLNYIVSSEYSGKMEELGYGVTSKIQSSVTNSRNAEENKSSK</sequence>
<dbReference type="RefSeq" id="WP_174193334.1">
    <property type="nucleotide sequence ID" value="NZ_CP046051.1"/>
</dbReference>
<dbReference type="InterPro" id="IPR011862">
    <property type="entry name" value="Phos-bd"/>
</dbReference>
<evidence type="ECO:0000313" key="16">
    <source>
        <dbReference type="Proteomes" id="UP000501316"/>
    </source>
</evidence>
<evidence type="ECO:0000256" key="4">
    <source>
        <dbReference type="ARBA" id="ARBA00011529"/>
    </source>
</evidence>
<evidence type="ECO:0000256" key="1">
    <source>
        <dbReference type="ARBA" id="ARBA00002841"/>
    </source>
</evidence>
<dbReference type="Proteomes" id="UP000501316">
    <property type="component" value="Chromosome"/>
</dbReference>
<comment type="subcellular location">
    <subcellularLocation>
        <location evidence="2 12">Cell membrane</location>
        <topology evidence="2 12">Lipid-anchor</topology>
    </subcellularLocation>
</comment>
<evidence type="ECO:0000256" key="9">
    <source>
        <dbReference type="ARBA" id="ARBA00023136"/>
    </source>
</evidence>
<dbReference type="PROSITE" id="PS51257">
    <property type="entry name" value="PROKAR_LIPOPROTEIN"/>
    <property type="match status" value="1"/>
</dbReference>
<dbReference type="PANTHER" id="PTHR30570:SF4">
    <property type="entry name" value="PHOSPHATE-BINDING PROTEIN PSTS 1"/>
    <property type="match status" value="1"/>
</dbReference>
<comment type="similarity">
    <text evidence="3 12">Belongs to the PstS family.</text>
</comment>
<keyword evidence="11 12" id="KW-0449">Lipoprotein</keyword>
<evidence type="ECO:0000259" key="13">
    <source>
        <dbReference type="Pfam" id="PF12849"/>
    </source>
</evidence>
<evidence type="ECO:0000256" key="8">
    <source>
        <dbReference type="ARBA" id="ARBA00022729"/>
    </source>
</evidence>
<dbReference type="EMBL" id="CP046051">
    <property type="protein sequence ID" value="QKN24216.1"/>
    <property type="molecule type" value="Genomic_DNA"/>
</dbReference>
<reference evidence="15" key="2">
    <citation type="journal article" date="2021" name="Appl. Environ. Microbiol.">
        <title>Adaptability of a Caproate-Producing Bacterium Contributes to Its Dominance in an Anaerobic Fermentation System.</title>
        <authorList>
            <person name="Wang H."/>
            <person name="Gu Y."/>
            <person name="Zhou W."/>
            <person name="Zhao D."/>
            <person name="Qiao Z."/>
            <person name="Zheng J."/>
            <person name="Gao J."/>
            <person name="Chen X."/>
            <person name="Ren C."/>
            <person name="Xu Y."/>
        </authorList>
    </citation>
    <scope>NUCLEOTIDE SEQUENCE</scope>
    <source>
        <strain evidence="15">JNU-WLY1368</strain>
    </source>
</reference>
<proteinExistence type="inferred from homology"/>
<dbReference type="InterPro" id="IPR024370">
    <property type="entry name" value="PBP_domain"/>
</dbReference>
<dbReference type="NCBIfam" id="TIGR02136">
    <property type="entry name" value="ptsS_2"/>
    <property type="match status" value="1"/>
</dbReference>
<gene>
    <name evidence="14" type="primary">pstS</name>
    <name evidence="14" type="ORF">GJQ69_06795</name>
    <name evidence="15" type="ORF">GKP14_06730</name>
</gene>
<feature type="signal peptide" evidence="12">
    <location>
        <begin position="1"/>
        <end position="25"/>
    </location>
</feature>
<dbReference type="CDD" id="cd13653">
    <property type="entry name" value="PBP2_phosphate_like_1"/>
    <property type="match status" value="1"/>
</dbReference>
<dbReference type="Proteomes" id="UP000509623">
    <property type="component" value="Chromosome"/>
</dbReference>
<evidence type="ECO:0000256" key="12">
    <source>
        <dbReference type="RuleBase" id="RU367119"/>
    </source>
</evidence>
<evidence type="ECO:0000256" key="11">
    <source>
        <dbReference type="ARBA" id="ARBA00023288"/>
    </source>
</evidence>
<comment type="subunit">
    <text evidence="4 12">The complex is composed of two ATP-binding proteins (PstB), two transmembrane proteins (PstC and PstA) and a solute-binding protein (PstS).</text>
</comment>
<evidence type="ECO:0000313" key="15">
    <source>
        <dbReference type="EMBL" id="QKO30715.1"/>
    </source>
</evidence>
<dbReference type="GO" id="GO:0005886">
    <property type="term" value="C:plasma membrane"/>
    <property type="evidence" value="ECO:0007669"/>
    <property type="project" value="UniProtKB-SubCell"/>
</dbReference>
<reference evidence="16 17" key="1">
    <citation type="submission" date="2019-11" db="EMBL/GenBank/DDBJ databases">
        <authorList>
            <person name="Ren C."/>
            <person name="Wang H."/>
            <person name="Xu Y."/>
        </authorList>
    </citation>
    <scope>NUCLEOTIDE SEQUENCE [LARGE SCALE GENOMIC DNA]</scope>
    <source>
        <strain evidence="17">JNU-WLY1368</strain>
        <strain evidence="14 16">LBM 19010</strain>
    </source>
</reference>
<dbReference type="SUPFAM" id="SSF53850">
    <property type="entry name" value="Periplasmic binding protein-like II"/>
    <property type="match status" value="1"/>
</dbReference>
<dbReference type="KEGG" id="clf:GJQ69_06795"/>
<dbReference type="GO" id="GO:0006817">
    <property type="term" value="P:phosphate ion transport"/>
    <property type="evidence" value="ECO:0007669"/>
    <property type="project" value="UniProtKB-UniRule"/>
</dbReference>
<dbReference type="AlphaFoldDB" id="A0A859DRB2"/>
<organism evidence="14 16">
    <name type="scientific">Caproicibacterium lactatifermentans</name>
    <dbReference type="NCBI Taxonomy" id="2666138"/>
    <lineage>
        <taxon>Bacteria</taxon>
        <taxon>Bacillati</taxon>
        <taxon>Bacillota</taxon>
        <taxon>Clostridia</taxon>
        <taxon>Eubacteriales</taxon>
        <taxon>Oscillospiraceae</taxon>
        <taxon>Caproicibacterium</taxon>
    </lineage>
</organism>
<dbReference type="InterPro" id="IPR050811">
    <property type="entry name" value="Phosphate_ABC_transporter"/>
</dbReference>
<dbReference type="GO" id="GO:0042301">
    <property type="term" value="F:phosphate ion binding"/>
    <property type="evidence" value="ECO:0007669"/>
    <property type="project" value="UniProtKB-UniRule"/>
</dbReference>
<keyword evidence="8 12" id="KW-0732">Signal</keyword>
<evidence type="ECO:0000256" key="7">
    <source>
        <dbReference type="ARBA" id="ARBA00022592"/>
    </source>
</evidence>
<evidence type="ECO:0000256" key="5">
    <source>
        <dbReference type="ARBA" id="ARBA00022448"/>
    </source>
</evidence>
<name>A0A859DRB2_9FIRM</name>
<dbReference type="PANTHER" id="PTHR30570">
    <property type="entry name" value="PERIPLASMIC PHOSPHATE BINDING COMPONENT OF PHOSPHATE ABC TRANSPORTER"/>
    <property type="match status" value="1"/>
</dbReference>
<keyword evidence="17" id="KW-1185">Reference proteome</keyword>
<evidence type="ECO:0000313" key="17">
    <source>
        <dbReference type="Proteomes" id="UP000509623"/>
    </source>
</evidence>
<evidence type="ECO:0000256" key="3">
    <source>
        <dbReference type="ARBA" id="ARBA00008725"/>
    </source>
</evidence>
<evidence type="ECO:0000256" key="2">
    <source>
        <dbReference type="ARBA" id="ARBA00004193"/>
    </source>
</evidence>
<keyword evidence="7 12" id="KW-0592">Phosphate transport</keyword>
<feature type="domain" description="PBP" evidence="13">
    <location>
        <begin position="33"/>
        <end position="276"/>
    </location>
</feature>